<reference evidence="3" key="6">
    <citation type="submission" date="2020-05" db="UniProtKB">
        <authorList>
            <consortium name="EnsemblMetazoa"/>
        </authorList>
    </citation>
    <scope>IDENTIFICATION</scope>
    <source>
        <strain evidence="3">PEST</strain>
    </source>
</reference>
<feature type="compositionally biased region" description="Polar residues" evidence="1">
    <location>
        <begin position="255"/>
        <end position="265"/>
    </location>
</feature>
<dbReference type="EMBL" id="AAAB01008851">
    <property type="protein sequence ID" value="EAL40979.3"/>
    <property type="molecule type" value="Genomic_DNA"/>
</dbReference>
<reference evidence="2" key="2">
    <citation type="submission" date="2002-03" db="EMBL/GenBank/DDBJ databases">
        <authorList>
            <consortium name="The Anopheles Genome Sequencing Consortium"/>
        </authorList>
    </citation>
    <scope>NUCLEOTIDE SEQUENCE</scope>
    <source>
        <strain evidence="2">PEST</strain>
    </source>
</reference>
<reference evidence="2" key="4">
    <citation type="journal article" date="2007" name="Genome Biol.">
        <title>Update of the Anopheles gambiae PEST genome assembly.</title>
        <authorList>
            <person name="Sharakhova M.V."/>
            <person name="Hammond M.P."/>
            <person name="Lobo N.F."/>
            <person name="Krzywinski J."/>
            <person name="Unger M.F."/>
            <person name="Hillenmeyer M.E."/>
            <person name="Bruggner R.V."/>
            <person name="Birney E."/>
            <person name="Collins F.H."/>
        </authorList>
    </citation>
    <scope>NUCLEOTIDE SEQUENCE</scope>
    <source>
        <strain evidence="2">PEST</strain>
    </source>
</reference>
<protein>
    <submittedName>
        <fullName evidence="2">AGAP003433-PA</fullName>
    </submittedName>
</protein>
<keyword evidence="4" id="KW-1185">Reference proteome</keyword>
<evidence type="ECO:0000313" key="4">
    <source>
        <dbReference type="Proteomes" id="UP000007062"/>
    </source>
</evidence>
<organism evidence="2">
    <name type="scientific">Anopheles gambiae</name>
    <name type="common">African malaria mosquito</name>
    <dbReference type="NCBI Taxonomy" id="7165"/>
    <lineage>
        <taxon>Eukaryota</taxon>
        <taxon>Metazoa</taxon>
        <taxon>Ecdysozoa</taxon>
        <taxon>Arthropoda</taxon>
        <taxon>Hexapoda</taxon>
        <taxon>Insecta</taxon>
        <taxon>Pterygota</taxon>
        <taxon>Neoptera</taxon>
        <taxon>Endopterygota</taxon>
        <taxon>Diptera</taxon>
        <taxon>Nematocera</taxon>
        <taxon>Culicoidea</taxon>
        <taxon>Culicidae</taxon>
        <taxon>Anophelinae</taxon>
        <taxon>Anopheles</taxon>
    </lineage>
</organism>
<evidence type="ECO:0000313" key="2">
    <source>
        <dbReference type="EMBL" id="EAL40979.3"/>
    </source>
</evidence>
<sequence>MMQFFFTTCWKMEQCKICGRSKKQPALTTRPFEFDLEPFEEDRELSHFLYRLTQDIISTKNFSDDNINRICAKHLNRAVYPDRQRLQEVVQDLKNKLHISRKDGQVNASPKAEKLVYDDSSSTTVHNKSCKMEDKIISAQSLINVPKLLLKDQPSSISTITTYDFPSSVEPTTQPLQLLIATDARKSTTPQASKTTLQTIFLKADYSDRSVNCPAESVNSSVIAITRMVAASRTPESECRTCPLGKGGNHRNVVRGNSSKKLGKK</sequence>
<dbReference type="VEuPathDB" id="VectorBase:AGAP003433"/>
<reference evidence="2 3" key="3">
    <citation type="journal article" date="2004" name="Trends Parasitol.">
        <title>The Anopheles gambiae genome: an update.</title>
        <authorList>
            <person name="Mongin E."/>
            <person name="Louis C."/>
            <person name="Holt R.A."/>
            <person name="Birney E."/>
            <person name="Collins F.H."/>
        </authorList>
    </citation>
    <scope>NUCLEOTIDE SEQUENCE</scope>
    <source>
        <strain evidence="2 3">PEST</strain>
    </source>
</reference>
<dbReference type="eggNOG" id="ENOG502T9HP">
    <property type="taxonomic scope" value="Eukaryota"/>
</dbReference>
<proteinExistence type="predicted"/>
<accession>Q5TU94</accession>
<gene>
    <name evidence="2" type="ORF">AgaP_AGAP003433</name>
</gene>
<evidence type="ECO:0000313" key="3">
    <source>
        <dbReference type="EnsemblMetazoa" id="AGAP003433-PA"/>
    </source>
</evidence>
<dbReference type="PaxDb" id="7165-AGAP003433-PA"/>
<dbReference type="AlphaFoldDB" id="Q5TU94"/>
<dbReference type="OMA" id="MEQCKIC"/>
<dbReference type="Proteomes" id="UP000007062">
    <property type="component" value="Chromosome 2R"/>
</dbReference>
<feature type="region of interest" description="Disordered" evidence="1">
    <location>
        <begin position="237"/>
        <end position="265"/>
    </location>
</feature>
<dbReference type="HOGENOM" id="CLU_1050616_0_0_1"/>
<evidence type="ECO:0000256" key="1">
    <source>
        <dbReference type="SAM" id="MobiDB-lite"/>
    </source>
</evidence>
<dbReference type="EnsemblMetazoa" id="AGAP003433-RA">
    <property type="protein sequence ID" value="AGAP003433-PA"/>
    <property type="gene ID" value="AGAP003433"/>
</dbReference>
<reference evidence="2" key="5">
    <citation type="submission" date="2011-05" db="EMBL/GenBank/DDBJ databases">
        <authorList>
            <consortium name="VectorBase"/>
        </authorList>
    </citation>
    <scope>NUCLEOTIDE SEQUENCE</scope>
    <source>
        <strain evidence="2">PEST</strain>
    </source>
</reference>
<name>Q5TU94_ANOGA</name>
<reference evidence="2 4" key="1">
    <citation type="journal article" date="2002" name="Science">
        <title>The genome sequence of the malaria mosquito Anopheles gambiae.</title>
        <authorList>
            <person name="Holt R.A."/>
            <person name="Subramanian G.M."/>
            <person name="Halpern A."/>
            <person name="Sutton G.G."/>
            <person name="Charlab R."/>
            <person name="Nusskern D.R."/>
            <person name="Wincker P."/>
            <person name="Clark A.G."/>
            <person name="Ribeiro J.M."/>
            <person name="Wides R."/>
            <person name="Salzberg S.L."/>
            <person name="Loftus B."/>
            <person name="Yandell M."/>
            <person name="Majoros W.H."/>
            <person name="Rusch D.B."/>
            <person name="Lai Z."/>
            <person name="Kraft C.L."/>
            <person name="Abril J.F."/>
            <person name="Anthouard V."/>
            <person name="Arensburger P."/>
            <person name="Atkinson P.W."/>
            <person name="Baden H."/>
            <person name="de Berardinis V."/>
            <person name="Baldwin D."/>
            <person name="Benes V."/>
            <person name="Biedler J."/>
            <person name="Blass C."/>
            <person name="Bolanos R."/>
            <person name="Boscus D."/>
            <person name="Barnstead M."/>
            <person name="Cai S."/>
            <person name="Center A."/>
            <person name="Chaturverdi K."/>
            <person name="Christophides G.K."/>
            <person name="Chrystal M.A."/>
            <person name="Clamp M."/>
            <person name="Cravchik A."/>
            <person name="Curwen V."/>
            <person name="Dana A."/>
            <person name="Delcher A."/>
            <person name="Dew I."/>
            <person name="Evans C.A."/>
            <person name="Flanigan M."/>
            <person name="Grundschober-Freimoser A."/>
            <person name="Friedli L."/>
            <person name="Gu Z."/>
            <person name="Guan P."/>
            <person name="Guigo R."/>
            <person name="Hillenmeyer M.E."/>
            <person name="Hladun S.L."/>
            <person name="Hogan J.R."/>
            <person name="Hong Y.S."/>
            <person name="Hoover J."/>
            <person name="Jaillon O."/>
            <person name="Ke Z."/>
            <person name="Kodira C."/>
            <person name="Kokoza E."/>
            <person name="Koutsos A."/>
            <person name="Letunic I."/>
            <person name="Levitsky A."/>
            <person name="Liang Y."/>
            <person name="Lin J.J."/>
            <person name="Lobo N.F."/>
            <person name="Lopez J.R."/>
            <person name="Malek J.A."/>
            <person name="McIntosh T.C."/>
            <person name="Meister S."/>
            <person name="Miller J."/>
            <person name="Mobarry C."/>
            <person name="Mongin E."/>
            <person name="Murphy S.D."/>
            <person name="O'Brochta D.A."/>
            <person name="Pfannkoch C."/>
            <person name="Qi R."/>
            <person name="Regier M.A."/>
            <person name="Remington K."/>
            <person name="Shao H."/>
            <person name="Sharakhova M.V."/>
            <person name="Sitter C.D."/>
            <person name="Shetty J."/>
            <person name="Smith T.J."/>
            <person name="Strong R."/>
            <person name="Sun J."/>
            <person name="Thomasova D."/>
            <person name="Ton L.Q."/>
            <person name="Topalis P."/>
            <person name="Tu Z."/>
            <person name="Unger M.F."/>
            <person name="Walenz B."/>
            <person name="Wang A."/>
            <person name="Wang J."/>
            <person name="Wang M."/>
            <person name="Wang X."/>
            <person name="Woodford K.J."/>
            <person name="Wortman J.R."/>
            <person name="Wu M."/>
            <person name="Yao A."/>
            <person name="Zdobnov E.M."/>
            <person name="Zhang H."/>
            <person name="Zhao Q."/>
            <person name="Zhao S."/>
            <person name="Zhu S.C."/>
            <person name="Zhimulev I."/>
            <person name="Coluzzi M."/>
            <person name="della Torre A."/>
            <person name="Roth C.W."/>
            <person name="Louis C."/>
            <person name="Kalush F."/>
            <person name="Mural R.J."/>
            <person name="Myers E.W."/>
            <person name="Adams M.D."/>
            <person name="Smith H.O."/>
            <person name="Broder S."/>
            <person name="Gardner M.J."/>
            <person name="Fraser C.M."/>
            <person name="Birney E."/>
            <person name="Bork P."/>
            <person name="Brey P.T."/>
            <person name="Venter J.C."/>
            <person name="Weissenbach J."/>
            <person name="Kafatos F.C."/>
            <person name="Collins F.H."/>
            <person name="Hoffman S.L."/>
        </authorList>
    </citation>
    <scope>NUCLEOTIDE SEQUENCE [LARGE SCALE GENOMIC DNA]</scope>
    <source>
        <strain evidence="2 4">PEST</strain>
    </source>
</reference>